<accession>A0AC34F576</accession>
<protein>
    <submittedName>
        <fullName evidence="2">Uncharacterized protein</fullName>
    </submittedName>
</protein>
<name>A0AC34F576_9BILA</name>
<evidence type="ECO:0000313" key="1">
    <source>
        <dbReference type="Proteomes" id="UP000887579"/>
    </source>
</evidence>
<dbReference type="WBParaSite" id="ES5_v2.g12321.t1">
    <property type="protein sequence ID" value="ES5_v2.g12321.t1"/>
    <property type="gene ID" value="ES5_v2.g12321"/>
</dbReference>
<sequence>MIPLEDISAQTLKASSINIEPCHVTTETMNRLCAQNRKTKINCLSLRFIDGLLDPKMFMDFLKVKFMLS</sequence>
<proteinExistence type="predicted"/>
<evidence type="ECO:0000313" key="2">
    <source>
        <dbReference type="WBParaSite" id="ES5_v2.g12321.t1"/>
    </source>
</evidence>
<dbReference type="Proteomes" id="UP000887579">
    <property type="component" value="Unplaced"/>
</dbReference>
<organism evidence="1 2">
    <name type="scientific">Panagrolaimus sp. ES5</name>
    <dbReference type="NCBI Taxonomy" id="591445"/>
    <lineage>
        <taxon>Eukaryota</taxon>
        <taxon>Metazoa</taxon>
        <taxon>Ecdysozoa</taxon>
        <taxon>Nematoda</taxon>
        <taxon>Chromadorea</taxon>
        <taxon>Rhabditida</taxon>
        <taxon>Tylenchina</taxon>
        <taxon>Panagrolaimomorpha</taxon>
        <taxon>Panagrolaimoidea</taxon>
        <taxon>Panagrolaimidae</taxon>
        <taxon>Panagrolaimus</taxon>
    </lineage>
</organism>
<reference evidence="2" key="1">
    <citation type="submission" date="2022-11" db="UniProtKB">
        <authorList>
            <consortium name="WormBaseParasite"/>
        </authorList>
    </citation>
    <scope>IDENTIFICATION</scope>
</reference>